<keyword evidence="7 12" id="KW-0220">Diaminopimelate biosynthesis</keyword>
<evidence type="ECO:0000256" key="3">
    <source>
        <dbReference type="ARBA" id="ARBA00007592"/>
    </source>
</evidence>
<evidence type="ECO:0000256" key="7">
    <source>
        <dbReference type="ARBA" id="ARBA00022915"/>
    </source>
</evidence>
<evidence type="ECO:0000256" key="2">
    <source>
        <dbReference type="ARBA" id="ARBA00005120"/>
    </source>
</evidence>
<comment type="subcellular location">
    <subcellularLocation>
        <location evidence="12">Cytoplasm</location>
    </subcellularLocation>
</comment>
<organism evidence="17 18">
    <name type="scientific">Candidatus Uhrbacteria bacterium CG10_big_fil_rev_8_21_14_0_10_48_11</name>
    <dbReference type="NCBI Taxonomy" id="1975037"/>
    <lineage>
        <taxon>Bacteria</taxon>
        <taxon>Candidatus Uhriibacteriota</taxon>
    </lineage>
</organism>
<name>A0A2M8LDQ4_9BACT</name>
<dbReference type="InterPro" id="IPR020624">
    <property type="entry name" value="Schiff_base-form_aldolases_CS"/>
</dbReference>
<dbReference type="SMART" id="SM01130">
    <property type="entry name" value="DHDPS"/>
    <property type="match status" value="1"/>
</dbReference>
<dbReference type="EMBL" id="PFET01000013">
    <property type="protein sequence ID" value="PJE75577.1"/>
    <property type="molecule type" value="Genomic_DNA"/>
</dbReference>
<dbReference type="Proteomes" id="UP000231152">
    <property type="component" value="Unassembled WGS sequence"/>
</dbReference>
<evidence type="ECO:0000256" key="16">
    <source>
        <dbReference type="PIRSR" id="PIRSR001365-3"/>
    </source>
</evidence>
<dbReference type="PROSITE" id="PS00666">
    <property type="entry name" value="DHDPS_2"/>
    <property type="match status" value="1"/>
</dbReference>
<evidence type="ECO:0000256" key="1">
    <source>
        <dbReference type="ARBA" id="ARBA00003294"/>
    </source>
</evidence>
<dbReference type="SUPFAM" id="SSF51569">
    <property type="entry name" value="Aldolase"/>
    <property type="match status" value="1"/>
</dbReference>
<keyword evidence="6 12" id="KW-0028">Amino-acid biosynthesis</keyword>
<keyword evidence="8 12" id="KW-0457">Lysine biosynthesis</keyword>
<dbReference type="PROSITE" id="PS00665">
    <property type="entry name" value="DHDPS_1"/>
    <property type="match status" value="1"/>
</dbReference>
<feature type="site" description="L-lysine inhibitor binding; via carbonyl oxygen" evidence="16">
    <location>
        <position position="54"/>
    </location>
</feature>
<dbReference type="GO" id="GO:0005829">
    <property type="term" value="C:cytosol"/>
    <property type="evidence" value="ECO:0007669"/>
    <property type="project" value="TreeGrafter"/>
</dbReference>
<feature type="site" description="Part of a proton relay during catalysis" evidence="12 16">
    <location>
        <position position="112"/>
    </location>
</feature>
<dbReference type="InterPro" id="IPR020625">
    <property type="entry name" value="Schiff_base-form_aldolases_AS"/>
</dbReference>
<evidence type="ECO:0000256" key="9">
    <source>
        <dbReference type="ARBA" id="ARBA00023239"/>
    </source>
</evidence>
<feature type="site" description="Part of a proton relay during catalysis" evidence="12">
    <location>
        <position position="49"/>
    </location>
</feature>
<dbReference type="UniPathway" id="UPA00034">
    <property type="reaction ID" value="UER00017"/>
</dbReference>
<evidence type="ECO:0000256" key="4">
    <source>
        <dbReference type="ARBA" id="ARBA00012086"/>
    </source>
</evidence>
<proteinExistence type="inferred from homology"/>
<dbReference type="InterPro" id="IPR005263">
    <property type="entry name" value="DapA"/>
</dbReference>
<evidence type="ECO:0000256" key="11">
    <source>
        <dbReference type="ARBA" id="ARBA00047836"/>
    </source>
</evidence>
<dbReference type="GO" id="GO:0019877">
    <property type="term" value="P:diaminopimelate biosynthetic process"/>
    <property type="evidence" value="ECO:0007669"/>
    <property type="project" value="UniProtKB-UniRule"/>
</dbReference>
<dbReference type="NCBIfam" id="TIGR00674">
    <property type="entry name" value="dapA"/>
    <property type="match status" value="1"/>
</dbReference>
<feature type="binding site" evidence="12 15">
    <location>
        <position position="208"/>
    </location>
    <ligand>
        <name>pyruvate</name>
        <dbReference type="ChEBI" id="CHEBI:15361"/>
    </ligand>
</feature>
<dbReference type="PIRSF" id="PIRSF001365">
    <property type="entry name" value="DHDPS"/>
    <property type="match status" value="1"/>
</dbReference>
<evidence type="ECO:0000256" key="13">
    <source>
        <dbReference type="PIRNR" id="PIRNR001365"/>
    </source>
</evidence>
<dbReference type="GO" id="GO:0008840">
    <property type="term" value="F:4-hydroxy-tetrahydrodipicolinate synthase activity"/>
    <property type="evidence" value="ECO:0007669"/>
    <property type="project" value="UniProtKB-UniRule"/>
</dbReference>
<evidence type="ECO:0000256" key="15">
    <source>
        <dbReference type="PIRSR" id="PIRSR001365-2"/>
    </source>
</evidence>
<evidence type="ECO:0000256" key="6">
    <source>
        <dbReference type="ARBA" id="ARBA00022605"/>
    </source>
</evidence>
<protein>
    <recommendedName>
        <fullName evidence="4 12">4-hydroxy-tetrahydrodipicolinate synthase</fullName>
        <shortName evidence="12">HTPA synthase</shortName>
        <ecNumber evidence="4 12">4.3.3.7</ecNumber>
    </recommendedName>
</protein>
<dbReference type="PANTHER" id="PTHR12128:SF66">
    <property type="entry name" value="4-HYDROXY-2-OXOGLUTARATE ALDOLASE, MITOCHONDRIAL"/>
    <property type="match status" value="1"/>
</dbReference>
<comment type="catalytic activity">
    <reaction evidence="11 12">
        <text>L-aspartate 4-semialdehyde + pyruvate = (2S,4S)-4-hydroxy-2,3,4,5-tetrahydrodipicolinate + H2O + H(+)</text>
        <dbReference type="Rhea" id="RHEA:34171"/>
        <dbReference type="ChEBI" id="CHEBI:15361"/>
        <dbReference type="ChEBI" id="CHEBI:15377"/>
        <dbReference type="ChEBI" id="CHEBI:15378"/>
        <dbReference type="ChEBI" id="CHEBI:67139"/>
        <dbReference type="ChEBI" id="CHEBI:537519"/>
        <dbReference type="EC" id="4.3.3.7"/>
    </reaction>
</comment>
<dbReference type="Pfam" id="PF00701">
    <property type="entry name" value="DHDPS"/>
    <property type="match status" value="1"/>
</dbReference>
<reference evidence="17 18" key="1">
    <citation type="submission" date="2017-09" db="EMBL/GenBank/DDBJ databases">
        <title>Depth-based differentiation of microbial function through sediment-hosted aquifers and enrichment of novel symbionts in the deep terrestrial subsurface.</title>
        <authorList>
            <person name="Probst A.J."/>
            <person name="Ladd B."/>
            <person name="Jarett J.K."/>
            <person name="Geller-Mcgrath D.E."/>
            <person name="Sieber C.M."/>
            <person name="Emerson J.B."/>
            <person name="Anantharaman K."/>
            <person name="Thomas B.C."/>
            <person name="Malmstrom R."/>
            <person name="Stieglmeier M."/>
            <person name="Klingl A."/>
            <person name="Woyke T."/>
            <person name="Ryan C.M."/>
            <person name="Banfield J.F."/>
        </authorList>
    </citation>
    <scope>NUCLEOTIDE SEQUENCE [LARGE SCALE GENOMIC DNA]</scope>
    <source>
        <strain evidence="17">CG10_big_fil_rev_8_21_14_0_10_48_11</strain>
    </source>
</reference>
<evidence type="ECO:0000256" key="8">
    <source>
        <dbReference type="ARBA" id="ARBA00023154"/>
    </source>
</evidence>
<comment type="similarity">
    <text evidence="3 12 13">Belongs to the DapA family.</text>
</comment>
<dbReference type="GO" id="GO:0009089">
    <property type="term" value="P:lysine biosynthetic process via diaminopimelate"/>
    <property type="evidence" value="ECO:0007669"/>
    <property type="project" value="UniProtKB-UniRule"/>
</dbReference>
<evidence type="ECO:0000256" key="14">
    <source>
        <dbReference type="PIRSR" id="PIRSR001365-1"/>
    </source>
</evidence>
<feature type="site" description="L-lysine inhibitor binding" evidence="16">
    <location>
        <position position="111"/>
    </location>
</feature>
<evidence type="ECO:0000256" key="12">
    <source>
        <dbReference type="HAMAP-Rule" id="MF_00418"/>
    </source>
</evidence>
<dbReference type="InterPro" id="IPR013785">
    <property type="entry name" value="Aldolase_TIM"/>
</dbReference>
<dbReference type="AlphaFoldDB" id="A0A2M8LDQ4"/>
<comment type="caution">
    <text evidence="17">The sequence shown here is derived from an EMBL/GenBank/DDBJ whole genome shotgun (WGS) entry which is preliminary data.</text>
</comment>
<dbReference type="CDD" id="cd00950">
    <property type="entry name" value="DHDPS"/>
    <property type="match status" value="1"/>
</dbReference>
<accession>A0A2M8LDQ4</accession>
<evidence type="ECO:0000313" key="17">
    <source>
        <dbReference type="EMBL" id="PJE75577.1"/>
    </source>
</evidence>
<evidence type="ECO:0000256" key="5">
    <source>
        <dbReference type="ARBA" id="ARBA00022490"/>
    </source>
</evidence>
<dbReference type="HAMAP" id="MF_00418">
    <property type="entry name" value="DapA"/>
    <property type="match status" value="1"/>
</dbReference>
<dbReference type="InterPro" id="IPR002220">
    <property type="entry name" value="DapA-like"/>
</dbReference>
<feature type="binding site" evidence="12 15">
    <location>
        <position position="50"/>
    </location>
    <ligand>
        <name>pyruvate</name>
        <dbReference type="ChEBI" id="CHEBI:15361"/>
    </ligand>
</feature>
<feature type="site" description="L-lysine inhibitor binding; via carbonyl oxygen" evidence="16">
    <location>
        <position position="49"/>
    </location>
</feature>
<evidence type="ECO:0000256" key="10">
    <source>
        <dbReference type="ARBA" id="ARBA00023270"/>
    </source>
</evidence>
<feature type="active site" description="Schiff-base intermediate with substrate" evidence="12 14">
    <location>
        <position position="166"/>
    </location>
</feature>
<comment type="subunit">
    <text evidence="12">Homotetramer; dimer of dimers.</text>
</comment>
<dbReference type="PANTHER" id="PTHR12128">
    <property type="entry name" value="DIHYDRODIPICOLINATE SYNTHASE"/>
    <property type="match status" value="1"/>
</dbReference>
<feature type="active site" description="Proton donor/acceptor" evidence="12 14">
    <location>
        <position position="138"/>
    </location>
</feature>
<comment type="function">
    <text evidence="1 12">Catalyzes the condensation of (S)-aspartate-beta-semialdehyde [(S)-ASA] and pyruvate to 4-hydroxy-tetrahydrodipicolinate (HTPA).</text>
</comment>
<feature type="site" description="L-lysine inhibitor binding" evidence="16">
    <location>
        <position position="89"/>
    </location>
</feature>
<keyword evidence="5 12" id="KW-0963">Cytoplasm</keyword>
<comment type="pathway">
    <text evidence="2 12">Amino-acid biosynthesis; L-lysine biosynthesis via DAP pathway; (S)-tetrahydrodipicolinate from L-aspartate: step 3/4.</text>
</comment>
<dbReference type="Gene3D" id="3.20.20.70">
    <property type="entry name" value="Aldolase class I"/>
    <property type="match status" value="1"/>
</dbReference>
<dbReference type="PRINTS" id="PR00146">
    <property type="entry name" value="DHPICSNTHASE"/>
</dbReference>
<feature type="site" description="L-lysine inhibitor binding" evidence="16">
    <location>
        <position position="85"/>
    </location>
</feature>
<sequence>MRKQVLFTGVATALVTPFTEDDKIDEVALAAMVERQITAGINALVPCGTTGEAATLSHEEQERVIRVIVEATNGRVPVISGTGSNSTAEAIALTKAAEQAGADGALLISPYYNKPQQRGVVAHYTAVENAVGIPIIVYNIPGRTASKIEAETMARLAAIDGIVAVKDATGSPAEVSRVIENCGQDFAIYSGDDALTLPIISVGGKGVISVTSNLVPEAMVAMVHEMLHGNPRRAQQAHQHLFPLIETLFLETNPCPVKEALALMGQCDCRVRLPLVTVTNTTSEALRRQLLRIGVIE</sequence>
<gene>
    <name evidence="12" type="primary">dapA</name>
    <name evidence="17" type="ORF">COV04_04080</name>
</gene>
<keyword evidence="9 12" id="KW-0456">Lyase</keyword>
<keyword evidence="10 12" id="KW-0704">Schiff base</keyword>
<comment type="caution">
    <text evidence="12">Was originally thought to be a dihydrodipicolinate synthase (DHDPS), catalyzing the condensation of (S)-aspartate-beta-semialdehyde [(S)-ASA] and pyruvate to dihydrodipicolinate (DHDP). However, it was shown in E.coli that the product of the enzymatic reaction is not dihydrodipicolinate but in fact (4S)-4-hydroxy-2,3,4,5-tetrahydro-(2S)-dipicolinic acid (HTPA), and that the consecutive dehydration reaction leading to DHDP is not spontaneous but catalyzed by DapB.</text>
</comment>
<evidence type="ECO:0000313" key="18">
    <source>
        <dbReference type="Proteomes" id="UP000231152"/>
    </source>
</evidence>
<dbReference type="EC" id="4.3.3.7" evidence="4 12"/>